<protein>
    <submittedName>
        <fullName evidence="1">Uncharacterized protein</fullName>
    </submittedName>
</protein>
<dbReference type="EMBL" id="FQUV01000001">
    <property type="protein sequence ID" value="SHE46881.1"/>
    <property type="molecule type" value="Genomic_DNA"/>
</dbReference>
<organism evidence="1 2">
    <name type="scientific">Litoreibacter ascidiaceicola</name>
    <dbReference type="NCBI Taxonomy" id="1486859"/>
    <lineage>
        <taxon>Bacteria</taxon>
        <taxon>Pseudomonadati</taxon>
        <taxon>Pseudomonadota</taxon>
        <taxon>Alphaproteobacteria</taxon>
        <taxon>Rhodobacterales</taxon>
        <taxon>Roseobacteraceae</taxon>
        <taxon>Litoreibacter</taxon>
    </lineage>
</organism>
<dbReference type="RefSeq" id="WP_073140014.1">
    <property type="nucleotide sequence ID" value="NZ_FQUV01000001.1"/>
</dbReference>
<proteinExistence type="predicted"/>
<keyword evidence="2" id="KW-1185">Reference proteome</keyword>
<dbReference type="STRING" id="1486859.SAMN05444273_101506"/>
<accession>A0A1M4TQZ5</accession>
<sequence>MTHLRPLHYAGLALLCLVGILAVAQYQRATLELTETQIIETYAARYLDTHQDAKRTDCRARPAPVKTTRMVVICGPEPFDAARHYEYHVGPLGGLITQHGPADWATKTPLAPRDAA</sequence>
<dbReference type="AlphaFoldDB" id="A0A1M4TQZ5"/>
<evidence type="ECO:0000313" key="1">
    <source>
        <dbReference type="EMBL" id="SHE46881.1"/>
    </source>
</evidence>
<dbReference type="OrthoDB" id="7874631at2"/>
<name>A0A1M4TQZ5_9RHOB</name>
<gene>
    <name evidence="1" type="ORF">SAMN05444273_101506</name>
</gene>
<reference evidence="2" key="1">
    <citation type="submission" date="2016-11" db="EMBL/GenBank/DDBJ databases">
        <authorList>
            <person name="Varghese N."/>
            <person name="Submissions S."/>
        </authorList>
    </citation>
    <scope>NUCLEOTIDE SEQUENCE [LARGE SCALE GENOMIC DNA]</scope>
    <source>
        <strain evidence="2">DSM 100566</strain>
    </source>
</reference>
<evidence type="ECO:0000313" key="2">
    <source>
        <dbReference type="Proteomes" id="UP000184144"/>
    </source>
</evidence>
<dbReference type="Proteomes" id="UP000184144">
    <property type="component" value="Unassembled WGS sequence"/>
</dbReference>